<dbReference type="EMBL" id="GBRH01195383">
    <property type="protein sequence ID" value="JAE02513.1"/>
    <property type="molecule type" value="Transcribed_RNA"/>
</dbReference>
<protein>
    <submittedName>
        <fullName evidence="1">Uncharacterized protein</fullName>
    </submittedName>
</protein>
<reference evidence="1" key="2">
    <citation type="journal article" date="2015" name="Data Brief">
        <title>Shoot transcriptome of the giant reed, Arundo donax.</title>
        <authorList>
            <person name="Barrero R.A."/>
            <person name="Guerrero F.D."/>
            <person name="Moolhuijzen P."/>
            <person name="Goolsby J.A."/>
            <person name="Tidwell J."/>
            <person name="Bellgard S.E."/>
            <person name="Bellgard M.I."/>
        </authorList>
    </citation>
    <scope>NUCLEOTIDE SEQUENCE</scope>
    <source>
        <tissue evidence="1">Shoot tissue taken approximately 20 cm above the soil surface</tissue>
    </source>
</reference>
<proteinExistence type="predicted"/>
<reference evidence="1" key="1">
    <citation type="submission" date="2014-09" db="EMBL/GenBank/DDBJ databases">
        <authorList>
            <person name="Magalhaes I.L.F."/>
            <person name="Oliveira U."/>
            <person name="Santos F.R."/>
            <person name="Vidigal T.H.D.A."/>
            <person name="Brescovit A.D."/>
            <person name="Santos A.J."/>
        </authorList>
    </citation>
    <scope>NUCLEOTIDE SEQUENCE</scope>
    <source>
        <tissue evidence="1">Shoot tissue taken approximately 20 cm above the soil surface</tissue>
    </source>
</reference>
<sequence length="31" mass="3872">MTRKGMRQLCRFWVHSYPFKSSMYSHKAIFF</sequence>
<accession>A0A0A9F2K0</accession>
<organism evidence="1">
    <name type="scientific">Arundo donax</name>
    <name type="common">Giant reed</name>
    <name type="synonym">Donax arundinaceus</name>
    <dbReference type="NCBI Taxonomy" id="35708"/>
    <lineage>
        <taxon>Eukaryota</taxon>
        <taxon>Viridiplantae</taxon>
        <taxon>Streptophyta</taxon>
        <taxon>Embryophyta</taxon>
        <taxon>Tracheophyta</taxon>
        <taxon>Spermatophyta</taxon>
        <taxon>Magnoliopsida</taxon>
        <taxon>Liliopsida</taxon>
        <taxon>Poales</taxon>
        <taxon>Poaceae</taxon>
        <taxon>PACMAD clade</taxon>
        <taxon>Arundinoideae</taxon>
        <taxon>Arundineae</taxon>
        <taxon>Arundo</taxon>
    </lineage>
</organism>
<dbReference type="AlphaFoldDB" id="A0A0A9F2K0"/>
<name>A0A0A9F2K0_ARUDO</name>
<evidence type="ECO:0000313" key="1">
    <source>
        <dbReference type="EMBL" id="JAE02513.1"/>
    </source>
</evidence>